<name>A0A6A9QR58_SULME</name>
<protein>
    <submittedName>
        <fullName evidence="1">Uncharacterized protein</fullName>
    </submittedName>
</protein>
<gene>
    <name evidence="1" type="ORF">GC250_09540</name>
</gene>
<dbReference type="RefSeq" id="WP_054838675.1">
    <property type="nucleotide sequence ID" value="NZ_BBBY01000015.1"/>
</dbReference>
<sequence>MKIGVLRGKNGDITNLVNAVSISTSNGKREDIMLTYEKIESLKRTDLLIARGLLDGEKGILRNFTELLIDLEPLKEINVETSNVEIGKFGLCVEGSCVKIGHLLPIRDNVFKEVSVVDILDLGILKEVNRIIKDKGTLRLFLRDKSMGGPDPKKIVGYIEASRFIVIEVKAHQFTWEYRCSKRTGRLS</sequence>
<reference evidence="1 2" key="1">
    <citation type="submission" date="2019-10" db="EMBL/GenBank/DDBJ databases">
        <title>Sequencing and Assembly of Multiple Reported Metal-Biooxidizing Members of the Extremely Thermoacidophilic Archaeal Family Sulfolobaceae.</title>
        <authorList>
            <person name="Counts J.A."/>
            <person name="Kelly R.M."/>
        </authorList>
    </citation>
    <scope>NUCLEOTIDE SEQUENCE [LARGE SCALE GENOMIC DNA]</scope>
    <source>
        <strain evidence="1 2">DSM 6482</strain>
    </source>
</reference>
<proteinExistence type="predicted"/>
<organism evidence="1 2">
    <name type="scientific">Sulfuracidifex metallicus DSM 6482 = JCM 9184</name>
    <dbReference type="NCBI Taxonomy" id="523847"/>
    <lineage>
        <taxon>Archaea</taxon>
        <taxon>Thermoproteota</taxon>
        <taxon>Thermoprotei</taxon>
        <taxon>Sulfolobales</taxon>
        <taxon>Sulfolobaceae</taxon>
        <taxon>Sulfuracidifex</taxon>
    </lineage>
</organism>
<accession>A0A6A9QR58</accession>
<dbReference type="Proteomes" id="UP000470772">
    <property type="component" value="Unassembled WGS sequence"/>
</dbReference>
<evidence type="ECO:0000313" key="2">
    <source>
        <dbReference type="Proteomes" id="UP000470772"/>
    </source>
</evidence>
<keyword evidence="2" id="KW-1185">Reference proteome</keyword>
<dbReference type="AlphaFoldDB" id="A0A6A9QR58"/>
<comment type="caution">
    <text evidence="1">The sequence shown here is derived from an EMBL/GenBank/DDBJ whole genome shotgun (WGS) entry which is preliminary data.</text>
</comment>
<dbReference type="EMBL" id="WGGD01000005">
    <property type="protein sequence ID" value="MUN29671.1"/>
    <property type="molecule type" value="Genomic_DNA"/>
</dbReference>
<evidence type="ECO:0000313" key="1">
    <source>
        <dbReference type="EMBL" id="MUN29671.1"/>
    </source>
</evidence>
<dbReference type="OrthoDB" id="34186at2157"/>